<dbReference type="InterPro" id="IPR008927">
    <property type="entry name" value="6-PGluconate_DH-like_C_sf"/>
</dbReference>
<dbReference type="GO" id="GO:0006571">
    <property type="term" value="P:tyrosine biosynthetic process"/>
    <property type="evidence" value="ECO:0007669"/>
    <property type="project" value="InterPro"/>
</dbReference>
<sequence>MTVGILGLGLIGGSLARALSARTAHRVVGLDTDEAVLAQARADGAIADGAADADAMARLAGACGALLIALYPGAAVAAAERLFPTLRPGTLVVDCCGVKRPVCAALGPLAARHGLAFIGGHPMAGRERFGYGSSLETMFDGASMVLTPVPGGAADAQARAQALLAPLGFSRFCVCTPEQHDRMIAYTSQLAHVVSSAYVQSGTALSHVGFSAGSFQDMTRVARLYEPMWTELFLDNAEPLLLELDGLIERLGAFSDAIRRRDGAALYALLHAGRMQRERVTELEGRA</sequence>
<dbReference type="InterPro" id="IPR050812">
    <property type="entry name" value="Preph/Arog_dehydrog"/>
</dbReference>
<dbReference type="SUPFAM" id="SSF48179">
    <property type="entry name" value="6-phosphogluconate dehydrogenase C-terminal domain-like"/>
    <property type="match status" value="1"/>
</dbReference>
<reference evidence="5" key="1">
    <citation type="submission" date="2020-10" db="EMBL/GenBank/DDBJ databases">
        <authorList>
            <person name="Gilroy R."/>
        </authorList>
    </citation>
    <scope>NUCLEOTIDE SEQUENCE</scope>
    <source>
        <strain evidence="5">ChiGjej2B2-16831</strain>
    </source>
</reference>
<gene>
    <name evidence="5" type="ORF">IAD24_06800</name>
</gene>
<dbReference type="PANTHER" id="PTHR21363:SF0">
    <property type="entry name" value="PREPHENATE DEHYDROGENASE [NADP(+)]"/>
    <property type="match status" value="1"/>
</dbReference>
<dbReference type="Pfam" id="PF20463">
    <property type="entry name" value="PDH_C"/>
    <property type="match status" value="1"/>
</dbReference>
<dbReference type="GO" id="GO:0004665">
    <property type="term" value="F:prephenate dehydrogenase (NADP+) activity"/>
    <property type="evidence" value="ECO:0007669"/>
    <property type="project" value="InterPro"/>
</dbReference>
<name>A0A9D1STR4_9FIRM</name>
<comment type="pathway">
    <text evidence="3">Amino-acid biosynthesis.</text>
</comment>
<feature type="domain" description="Prephenate/arogenate dehydrogenase" evidence="4">
    <location>
        <begin position="1"/>
        <end position="287"/>
    </location>
</feature>
<dbReference type="InterPro" id="IPR036291">
    <property type="entry name" value="NAD(P)-bd_dom_sf"/>
</dbReference>
<evidence type="ECO:0000259" key="4">
    <source>
        <dbReference type="PROSITE" id="PS51176"/>
    </source>
</evidence>
<reference evidence="5" key="2">
    <citation type="journal article" date="2021" name="PeerJ">
        <title>Extensive microbial diversity within the chicken gut microbiome revealed by metagenomics and culture.</title>
        <authorList>
            <person name="Gilroy R."/>
            <person name="Ravi A."/>
            <person name="Getino M."/>
            <person name="Pursley I."/>
            <person name="Horton D.L."/>
            <person name="Alikhan N.F."/>
            <person name="Baker D."/>
            <person name="Gharbi K."/>
            <person name="Hall N."/>
            <person name="Watson M."/>
            <person name="Adriaenssens E.M."/>
            <person name="Foster-Nyarko E."/>
            <person name="Jarju S."/>
            <person name="Secka A."/>
            <person name="Antonio M."/>
            <person name="Oren A."/>
            <person name="Chaudhuri R.R."/>
            <person name="La Ragione R."/>
            <person name="Hildebrand F."/>
            <person name="Pallen M.J."/>
        </authorList>
    </citation>
    <scope>NUCLEOTIDE SEQUENCE</scope>
    <source>
        <strain evidence="5">ChiGjej2B2-16831</strain>
    </source>
</reference>
<dbReference type="EMBL" id="DVNZ01000218">
    <property type="protein sequence ID" value="HIU94854.1"/>
    <property type="molecule type" value="Genomic_DNA"/>
</dbReference>
<comment type="caution">
    <text evidence="5">The sequence shown here is derived from an EMBL/GenBank/DDBJ whole genome shotgun (WGS) entry which is preliminary data.</text>
</comment>
<evidence type="ECO:0000313" key="5">
    <source>
        <dbReference type="EMBL" id="HIU94854.1"/>
    </source>
</evidence>
<dbReference type="Gene3D" id="3.40.50.720">
    <property type="entry name" value="NAD(P)-binding Rossmann-like Domain"/>
    <property type="match status" value="1"/>
</dbReference>
<evidence type="ECO:0000256" key="1">
    <source>
        <dbReference type="ARBA" id="ARBA00007964"/>
    </source>
</evidence>
<comment type="similarity">
    <text evidence="1">Belongs to the prephenate/arogenate dehydrogenase family.</text>
</comment>
<evidence type="ECO:0000313" key="6">
    <source>
        <dbReference type="Proteomes" id="UP000824128"/>
    </source>
</evidence>
<protein>
    <submittedName>
        <fullName evidence="5">Prephenate dehydrogenase</fullName>
    </submittedName>
</protein>
<accession>A0A9D1STR4</accession>
<evidence type="ECO:0000256" key="3">
    <source>
        <dbReference type="ARBA" id="ARBA00029440"/>
    </source>
</evidence>
<proteinExistence type="inferred from homology"/>
<dbReference type="GO" id="GO:0070403">
    <property type="term" value="F:NAD+ binding"/>
    <property type="evidence" value="ECO:0007669"/>
    <property type="project" value="InterPro"/>
</dbReference>
<organism evidence="5 6">
    <name type="scientific">Candidatus Aphodomorpha intestinavium</name>
    <dbReference type="NCBI Taxonomy" id="2840672"/>
    <lineage>
        <taxon>Bacteria</taxon>
        <taxon>Bacillati</taxon>
        <taxon>Bacillota</taxon>
        <taxon>Clostridia</taxon>
        <taxon>Eubacteriales</taxon>
        <taxon>Candidatus Aphodomorpha</taxon>
    </lineage>
</organism>
<dbReference type="Proteomes" id="UP000824128">
    <property type="component" value="Unassembled WGS sequence"/>
</dbReference>
<dbReference type="AlphaFoldDB" id="A0A9D1STR4"/>
<dbReference type="Pfam" id="PF02153">
    <property type="entry name" value="PDH_N"/>
    <property type="match status" value="1"/>
</dbReference>
<keyword evidence="2" id="KW-0560">Oxidoreductase</keyword>
<dbReference type="PANTHER" id="PTHR21363">
    <property type="entry name" value="PREPHENATE DEHYDROGENASE"/>
    <property type="match status" value="1"/>
</dbReference>
<dbReference type="GO" id="GO:0008977">
    <property type="term" value="F:prephenate dehydrogenase (NAD+) activity"/>
    <property type="evidence" value="ECO:0007669"/>
    <property type="project" value="InterPro"/>
</dbReference>
<dbReference type="InterPro" id="IPR003099">
    <property type="entry name" value="Prephen_DH"/>
</dbReference>
<dbReference type="PROSITE" id="PS51176">
    <property type="entry name" value="PDH_ADH"/>
    <property type="match status" value="1"/>
</dbReference>
<dbReference type="SUPFAM" id="SSF51735">
    <property type="entry name" value="NAD(P)-binding Rossmann-fold domains"/>
    <property type="match status" value="1"/>
</dbReference>
<dbReference type="Gene3D" id="1.10.3660.10">
    <property type="entry name" value="6-phosphogluconate dehydrogenase C-terminal like domain"/>
    <property type="match status" value="1"/>
</dbReference>
<dbReference type="InterPro" id="IPR046826">
    <property type="entry name" value="PDH_N"/>
</dbReference>
<evidence type="ECO:0000256" key="2">
    <source>
        <dbReference type="ARBA" id="ARBA00023002"/>
    </source>
</evidence>
<dbReference type="InterPro" id="IPR046825">
    <property type="entry name" value="PDH_C"/>
</dbReference>